<dbReference type="Gene3D" id="2.120.10.30">
    <property type="entry name" value="TolB, C-terminal domain"/>
    <property type="match status" value="1"/>
</dbReference>
<sequence length="400" mass="44609">MRSIKSDFLWIMLVASIILLVGCYGKSEQVDTATYCVNIDSVEVVDTLPMSSLFKSGKIVCLLDTASAAMLGAIDKMEICGDYVIAMDRDVRHQLCVFDRNGKFLHAIGAKGNGKGEYADLLDFTCDSGEGLIYILDGKGGKIHSYSISEGEYKKSVDCSNEYVNIKYAQSCLYCYHPSLNIGEAHAARFLLDRIEPSDGKILEQYLTSGYNKGSCHPLMFNGSAFLGTESGTFRLALIFANQVMALDKDGKVYPYLTLNSRNWVSEDDLKEFGFRSDHKSLAVLFSRRKALGMSDFMESEKHILLSYMQGFSRSHILYDKAKECAFVVRRLTDDLLGSKVDFGSMNLQYAGSDGKGVYFFLPPGDIDSMSNQLWNSPPFSRLHVADNAFNGAVFYYEFK</sequence>
<organism evidence="1 2">
    <name type="scientific">Phocaeicola coprophilus</name>
    <dbReference type="NCBI Taxonomy" id="387090"/>
    <lineage>
        <taxon>Bacteria</taxon>
        <taxon>Pseudomonadati</taxon>
        <taxon>Bacteroidota</taxon>
        <taxon>Bacteroidia</taxon>
        <taxon>Bacteroidales</taxon>
        <taxon>Bacteroidaceae</taxon>
        <taxon>Phocaeicola</taxon>
    </lineage>
</organism>
<reference evidence="1 2" key="1">
    <citation type="submission" date="2018-08" db="EMBL/GenBank/DDBJ databases">
        <title>A genome reference for cultivated species of the human gut microbiota.</title>
        <authorList>
            <person name="Zou Y."/>
            <person name="Xue W."/>
            <person name="Luo G."/>
        </authorList>
    </citation>
    <scope>NUCLEOTIDE SEQUENCE [LARGE SCALE GENOMIC DNA]</scope>
    <source>
        <strain evidence="1 2">AM42-38</strain>
    </source>
</reference>
<gene>
    <name evidence="1" type="ORF">DW921_13575</name>
</gene>
<dbReference type="GeneID" id="78403600"/>
<comment type="caution">
    <text evidence="1">The sequence shown here is derived from an EMBL/GenBank/DDBJ whole genome shotgun (WGS) entry which is preliminary data.</text>
</comment>
<evidence type="ECO:0000313" key="2">
    <source>
        <dbReference type="Proteomes" id="UP000283855"/>
    </source>
</evidence>
<dbReference type="EMBL" id="QSFT01000040">
    <property type="protein sequence ID" value="RHA73258.1"/>
    <property type="molecule type" value="Genomic_DNA"/>
</dbReference>
<dbReference type="Proteomes" id="UP000283855">
    <property type="component" value="Unassembled WGS sequence"/>
</dbReference>
<name>A0A413SVV2_9BACT</name>
<dbReference type="InterPro" id="IPR011042">
    <property type="entry name" value="6-blade_b-propeller_TolB-like"/>
</dbReference>
<proteinExistence type="predicted"/>
<protein>
    <submittedName>
        <fullName evidence="1">6-bladed beta-propeller</fullName>
    </submittedName>
</protein>
<accession>A0A413SVV2</accession>
<dbReference type="Pfam" id="PF17170">
    <property type="entry name" value="DUF5128"/>
    <property type="match status" value="1"/>
</dbReference>
<dbReference type="AlphaFoldDB" id="A0A413SVV2"/>
<dbReference type="PROSITE" id="PS51257">
    <property type="entry name" value="PROKAR_LIPOPROTEIN"/>
    <property type="match status" value="1"/>
</dbReference>
<dbReference type="RefSeq" id="WP_118400946.1">
    <property type="nucleotide sequence ID" value="NZ_CABJGD010000040.1"/>
</dbReference>
<evidence type="ECO:0000313" key="1">
    <source>
        <dbReference type="EMBL" id="RHA73258.1"/>
    </source>
</evidence>